<evidence type="ECO:0000313" key="3">
    <source>
        <dbReference type="Proteomes" id="UP001216510"/>
    </source>
</evidence>
<dbReference type="Pfam" id="PF09361">
    <property type="entry name" value="Phasin_2"/>
    <property type="match status" value="1"/>
</dbReference>
<dbReference type="InterPro" id="IPR018968">
    <property type="entry name" value="Phasin"/>
</dbReference>
<organism evidence="2 3">
    <name type="scientific">Pseudoduganella chitinolytica</name>
    <dbReference type="NCBI Taxonomy" id="34070"/>
    <lineage>
        <taxon>Bacteria</taxon>
        <taxon>Pseudomonadati</taxon>
        <taxon>Pseudomonadota</taxon>
        <taxon>Betaproteobacteria</taxon>
        <taxon>Burkholderiales</taxon>
        <taxon>Oxalobacteraceae</taxon>
        <taxon>Telluria group</taxon>
        <taxon>Pseudoduganella</taxon>
    </lineage>
</organism>
<gene>
    <name evidence="2" type="ORF">PX653_20765</name>
</gene>
<dbReference type="EMBL" id="CP119083">
    <property type="protein sequence ID" value="WEF31844.1"/>
    <property type="molecule type" value="Genomic_DNA"/>
</dbReference>
<accession>A0ABY8B7D3</accession>
<protein>
    <submittedName>
        <fullName evidence="2">Phasin family protein</fullName>
    </submittedName>
</protein>
<feature type="domain" description="Phasin" evidence="1">
    <location>
        <begin position="17"/>
        <end position="104"/>
    </location>
</feature>
<evidence type="ECO:0000259" key="1">
    <source>
        <dbReference type="Pfam" id="PF09361"/>
    </source>
</evidence>
<reference evidence="2 3" key="1">
    <citation type="submission" date="2023-02" db="EMBL/GenBank/DDBJ databases">
        <title>Gemone sequence of Telluria chitinolytica ACM 3522T.</title>
        <authorList>
            <person name="Frediansyah A."/>
            <person name="Miess H."/>
            <person name="Gross H."/>
        </authorList>
    </citation>
    <scope>NUCLEOTIDE SEQUENCE [LARGE SCALE GENOMIC DNA]</scope>
    <source>
        <strain evidence="2 3">ACM 3522</strain>
    </source>
</reference>
<evidence type="ECO:0000313" key="2">
    <source>
        <dbReference type="EMBL" id="WEF31844.1"/>
    </source>
</evidence>
<dbReference type="RefSeq" id="WP_277414613.1">
    <property type="nucleotide sequence ID" value="NZ_CP119083.1"/>
</dbReference>
<sequence length="118" mass="12492">MITLPAELFHVTRTVLETQLAGCNALARTAFDSGAGLFDVNVNLARDHLAAATAASNKLLFVRDPQDLIGLAAVHSHQALNRVHAYGRGMAGVASDLHTRLGELGKDFAGTLSRTSIE</sequence>
<proteinExistence type="predicted"/>
<dbReference type="Proteomes" id="UP001216510">
    <property type="component" value="Chromosome"/>
</dbReference>
<keyword evidence="3" id="KW-1185">Reference proteome</keyword>
<name>A0ABY8B7D3_9BURK</name>